<reference evidence="2 3" key="1">
    <citation type="submission" date="2019-02" db="EMBL/GenBank/DDBJ databases">
        <title>Deep-cultivation of Planctomycetes and their phenomic and genomic characterization uncovers novel biology.</title>
        <authorList>
            <person name="Wiegand S."/>
            <person name="Jogler M."/>
            <person name="Boedeker C."/>
            <person name="Pinto D."/>
            <person name="Vollmers J."/>
            <person name="Rivas-Marin E."/>
            <person name="Kohn T."/>
            <person name="Peeters S.H."/>
            <person name="Heuer A."/>
            <person name="Rast P."/>
            <person name="Oberbeckmann S."/>
            <person name="Bunk B."/>
            <person name="Jeske O."/>
            <person name="Meyerdierks A."/>
            <person name="Storesund J.E."/>
            <person name="Kallscheuer N."/>
            <person name="Luecker S."/>
            <person name="Lage O.M."/>
            <person name="Pohl T."/>
            <person name="Merkel B.J."/>
            <person name="Hornburger P."/>
            <person name="Mueller R.-W."/>
            <person name="Bruemmer F."/>
            <person name="Labrenz M."/>
            <person name="Spormann A.M."/>
            <person name="Op den Camp H."/>
            <person name="Overmann J."/>
            <person name="Amann R."/>
            <person name="Jetten M.S.M."/>
            <person name="Mascher T."/>
            <person name="Medema M.H."/>
            <person name="Devos D.P."/>
            <person name="Kaster A.-K."/>
            <person name="Ovreas L."/>
            <person name="Rohde M."/>
            <person name="Galperin M.Y."/>
            <person name="Jogler C."/>
        </authorList>
    </citation>
    <scope>NUCLEOTIDE SEQUENCE [LARGE SCALE GENOMIC DNA]</scope>
    <source>
        <strain evidence="2 3">Pla163</strain>
    </source>
</reference>
<evidence type="ECO:0000259" key="1">
    <source>
        <dbReference type="Pfam" id="PF08241"/>
    </source>
</evidence>
<proteinExistence type="predicted"/>
<evidence type="ECO:0000313" key="2">
    <source>
        <dbReference type="EMBL" id="QDU83799.1"/>
    </source>
</evidence>
<accession>A0A518CX49</accession>
<name>A0A518CX49_9BACT</name>
<dbReference type="GO" id="GO:0008757">
    <property type="term" value="F:S-adenosylmethionine-dependent methyltransferase activity"/>
    <property type="evidence" value="ECO:0007669"/>
    <property type="project" value="InterPro"/>
</dbReference>
<dbReference type="RefSeq" id="WP_145184143.1">
    <property type="nucleotide sequence ID" value="NZ_CP036290.1"/>
</dbReference>
<dbReference type="InterPro" id="IPR029063">
    <property type="entry name" value="SAM-dependent_MTases_sf"/>
</dbReference>
<dbReference type="InterPro" id="IPR013216">
    <property type="entry name" value="Methyltransf_11"/>
</dbReference>
<dbReference type="Proteomes" id="UP000319342">
    <property type="component" value="Chromosome"/>
</dbReference>
<gene>
    <name evidence="2" type="ORF">Pla163_09000</name>
</gene>
<dbReference type="Gene3D" id="3.40.50.150">
    <property type="entry name" value="Vaccinia Virus protein VP39"/>
    <property type="match status" value="1"/>
</dbReference>
<dbReference type="EMBL" id="CP036290">
    <property type="protein sequence ID" value="QDU83799.1"/>
    <property type="molecule type" value="Genomic_DNA"/>
</dbReference>
<dbReference type="PANTHER" id="PTHR42912">
    <property type="entry name" value="METHYLTRANSFERASE"/>
    <property type="match status" value="1"/>
</dbReference>
<dbReference type="CDD" id="cd02440">
    <property type="entry name" value="AdoMet_MTases"/>
    <property type="match status" value="1"/>
</dbReference>
<dbReference type="AlphaFoldDB" id="A0A518CX49"/>
<dbReference type="Pfam" id="PF08241">
    <property type="entry name" value="Methyltransf_11"/>
    <property type="match status" value="1"/>
</dbReference>
<evidence type="ECO:0000313" key="3">
    <source>
        <dbReference type="Proteomes" id="UP000319342"/>
    </source>
</evidence>
<keyword evidence="2" id="KW-0808">Transferase</keyword>
<dbReference type="GO" id="GO:0032259">
    <property type="term" value="P:methylation"/>
    <property type="evidence" value="ECO:0007669"/>
    <property type="project" value="UniProtKB-KW"/>
</dbReference>
<keyword evidence="2" id="KW-0489">Methyltransferase</keyword>
<dbReference type="PANTHER" id="PTHR42912:SF93">
    <property type="entry name" value="N6-ADENOSINE-METHYLTRANSFERASE TMT1A"/>
    <property type="match status" value="1"/>
</dbReference>
<dbReference type="EC" id="2.1.1.-" evidence="2"/>
<dbReference type="SUPFAM" id="SSF53335">
    <property type="entry name" value="S-adenosyl-L-methionine-dependent methyltransferases"/>
    <property type="match status" value="1"/>
</dbReference>
<feature type="domain" description="Methyltransferase type 11" evidence="1">
    <location>
        <begin position="43"/>
        <end position="132"/>
    </location>
</feature>
<keyword evidence="3" id="KW-1185">Reference proteome</keyword>
<dbReference type="InterPro" id="IPR050508">
    <property type="entry name" value="Methyltransf_Superfamily"/>
</dbReference>
<sequence>MDQKAYEQFLGLERDHWWFRGRRAVYLGLLEHHLGGQRPARVLDLGCGNGGFLEGLDRVGDHVFPSDISLESLVTCRQRGFPDGVVSSGYALPYADASFDLVCMFDAIEHIEDDERAMREVARVLRPGGHILVSVPAYQFLYANNDRVAQHFRRYTRPRLAGVFEQAGLVVERNSHANIFLFPVILPAVLAIKVLEKVLKKDASSDHTNLSWPIPQFVHDLCFRLFAAELPFTKRFDWPVGHSIVAIARRS</sequence>
<dbReference type="OrthoDB" id="9790457at2"/>
<protein>
    <submittedName>
        <fullName evidence="2">Putative S-adenosylmethionine-dependent methyltransferase/MSMEI_2290</fullName>
        <ecNumber evidence="2">2.1.1.-</ecNumber>
    </submittedName>
</protein>
<organism evidence="2 3">
    <name type="scientific">Rohdeia mirabilis</name>
    <dbReference type="NCBI Taxonomy" id="2528008"/>
    <lineage>
        <taxon>Bacteria</taxon>
        <taxon>Pseudomonadati</taxon>
        <taxon>Planctomycetota</taxon>
        <taxon>Planctomycetia</taxon>
        <taxon>Planctomycetia incertae sedis</taxon>
        <taxon>Rohdeia</taxon>
    </lineage>
</organism>